<evidence type="ECO:0000313" key="3">
    <source>
        <dbReference type="Proteomes" id="UP000800093"/>
    </source>
</evidence>
<protein>
    <submittedName>
        <fullName evidence="2">Uncharacterized protein</fullName>
    </submittedName>
</protein>
<proteinExistence type="predicted"/>
<comment type="caution">
    <text evidence="2">The sequence shown here is derived from an EMBL/GenBank/DDBJ whole genome shotgun (WGS) entry which is preliminary data.</text>
</comment>
<reference evidence="3" key="1">
    <citation type="journal article" date="2020" name="Stud. Mycol.">
        <title>101 Dothideomycetes genomes: A test case for predicting lifestyles and emergence of pathogens.</title>
        <authorList>
            <person name="Haridas S."/>
            <person name="Albert R."/>
            <person name="Binder M."/>
            <person name="Bloem J."/>
            <person name="LaButti K."/>
            <person name="Salamov A."/>
            <person name="Andreopoulos B."/>
            <person name="Baker S."/>
            <person name="Barry K."/>
            <person name="Bills G."/>
            <person name="Bluhm B."/>
            <person name="Cannon C."/>
            <person name="Castanera R."/>
            <person name="Culley D."/>
            <person name="Daum C."/>
            <person name="Ezra D."/>
            <person name="Gonzalez J."/>
            <person name="Henrissat B."/>
            <person name="Kuo A."/>
            <person name="Liang C."/>
            <person name="Lipzen A."/>
            <person name="Lutzoni F."/>
            <person name="Magnuson J."/>
            <person name="Mondo S."/>
            <person name="Nolan M."/>
            <person name="Ohm R."/>
            <person name="Pangilinan J."/>
            <person name="Park H.-J."/>
            <person name="Ramirez L."/>
            <person name="Alfaro M."/>
            <person name="Sun H."/>
            <person name="Tritt A."/>
            <person name="Yoshinaga Y."/>
            <person name="Zwiers L.-H."/>
            <person name="Turgeon B."/>
            <person name="Goodwin S."/>
            <person name="Spatafora J."/>
            <person name="Crous P."/>
            <person name="Grigoriev I."/>
        </authorList>
    </citation>
    <scope>NUCLEOTIDE SEQUENCE [LARGE SCALE GENOMIC DNA]</scope>
    <source>
        <strain evidence="3">CBS 304.66</strain>
    </source>
</reference>
<sequence>MTHSVYPPSPPPSQDRKSSDAEQMISYENAVHAGNVFMCLPRSIRNRFYEYALLDTELNFGDVPDHRDFKYPEICEVDNIFYTEACQVIIKDTTFTLSSDAAIFNLMVFLNEFKNNEGYDGVQHVEFTSLNLFEKDVFSSNAAKLLRRCPNIKSISLLINLDHLIWNDDRRGLELDLHTMARSFDLKVIPGMGDLETVNLDLEPSMALRKKLALMEIARQEYSGMEGMKAGLEVFWGLKDWMEMEALNHGRLITVNCPKVSQFFPKRVNTPASSFDSSNSE</sequence>
<keyword evidence="3" id="KW-1185">Reference proteome</keyword>
<accession>A0A9P4K6W7</accession>
<feature type="region of interest" description="Disordered" evidence="1">
    <location>
        <begin position="1"/>
        <end position="21"/>
    </location>
</feature>
<evidence type="ECO:0000256" key="1">
    <source>
        <dbReference type="SAM" id="MobiDB-lite"/>
    </source>
</evidence>
<dbReference type="AlphaFoldDB" id="A0A9P4K6W7"/>
<dbReference type="OrthoDB" id="3792542at2759"/>
<evidence type="ECO:0000313" key="2">
    <source>
        <dbReference type="EMBL" id="KAF2263191.1"/>
    </source>
</evidence>
<name>A0A9P4K6W7_9PLEO</name>
<dbReference type="Proteomes" id="UP000800093">
    <property type="component" value="Unassembled WGS sequence"/>
</dbReference>
<organism evidence="2 3">
    <name type="scientific">Lojkania enalia</name>
    <dbReference type="NCBI Taxonomy" id="147567"/>
    <lineage>
        <taxon>Eukaryota</taxon>
        <taxon>Fungi</taxon>
        <taxon>Dikarya</taxon>
        <taxon>Ascomycota</taxon>
        <taxon>Pezizomycotina</taxon>
        <taxon>Dothideomycetes</taxon>
        <taxon>Pleosporomycetidae</taxon>
        <taxon>Pleosporales</taxon>
        <taxon>Pleosporales incertae sedis</taxon>
        <taxon>Lojkania</taxon>
    </lineage>
</organism>
<gene>
    <name evidence="2" type="ORF">CC78DRAFT_545163</name>
</gene>
<dbReference type="EMBL" id="ML986629">
    <property type="protein sequence ID" value="KAF2263191.1"/>
    <property type="molecule type" value="Genomic_DNA"/>
</dbReference>